<evidence type="ECO:0000259" key="9">
    <source>
        <dbReference type="PROSITE" id="PS50929"/>
    </source>
</evidence>
<organism evidence="10 11">
    <name type="scientific">Pseudomonas amygdali pv. mori</name>
    <dbReference type="NCBI Taxonomy" id="34065"/>
    <lineage>
        <taxon>Bacteria</taxon>
        <taxon>Pseudomonadati</taxon>
        <taxon>Pseudomonadota</taxon>
        <taxon>Gammaproteobacteria</taxon>
        <taxon>Pseudomonadales</taxon>
        <taxon>Pseudomonadaceae</taxon>
        <taxon>Pseudomonas</taxon>
        <taxon>Pseudomonas amygdali</taxon>
    </lineage>
</organism>
<dbReference type="InterPro" id="IPR003593">
    <property type="entry name" value="AAA+_ATPase"/>
</dbReference>
<comment type="caution">
    <text evidence="10">The sequence shown here is derived from an EMBL/GenBank/DDBJ whole genome shotgun (WGS) entry which is preliminary data.</text>
</comment>
<evidence type="ECO:0000256" key="5">
    <source>
        <dbReference type="ARBA" id="ARBA00022989"/>
    </source>
</evidence>
<dbReference type="GO" id="GO:0005524">
    <property type="term" value="F:ATP binding"/>
    <property type="evidence" value="ECO:0007669"/>
    <property type="project" value="UniProtKB-KW"/>
</dbReference>
<evidence type="ECO:0000256" key="4">
    <source>
        <dbReference type="ARBA" id="ARBA00022840"/>
    </source>
</evidence>
<dbReference type="Gene3D" id="3.40.50.300">
    <property type="entry name" value="P-loop containing nucleotide triphosphate hydrolases"/>
    <property type="match status" value="1"/>
</dbReference>
<dbReference type="Proteomes" id="UP000050420">
    <property type="component" value="Unassembled WGS sequence"/>
</dbReference>
<dbReference type="SMART" id="SM00382">
    <property type="entry name" value="AAA"/>
    <property type="match status" value="1"/>
</dbReference>
<dbReference type="InterPro" id="IPR011527">
    <property type="entry name" value="ABC1_TM_dom"/>
</dbReference>
<dbReference type="InterPro" id="IPR036397">
    <property type="entry name" value="RNaseH_sf"/>
</dbReference>
<feature type="domain" description="ABC transmembrane type-1" evidence="9">
    <location>
        <begin position="184"/>
        <end position="399"/>
    </location>
</feature>
<dbReference type="PANTHER" id="PTHR47649:SF1">
    <property type="entry name" value="RIBONUCLEASE D"/>
    <property type="match status" value="1"/>
</dbReference>
<reference evidence="10 11" key="1">
    <citation type="submission" date="2015-09" db="EMBL/GenBank/DDBJ databases">
        <title>Genome announcement of multiple Pseudomonas syringae strains.</title>
        <authorList>
            <person name="Thakur S."/>
            <person name="Wang P.W."/>
            <person name="Gong Y."/>
            <person name="Weir B.S."/>
            <person name="Guttman D.S."/>
        </authorList>
    </citation>
    <scope>NUCLEOTIDE SEQUENCE [LARGE SCALE GENOMIC DNA]</scope>
    <source>
        <strain evidence="10 11">ICMP4331</strain>
    </source>
</reference>
<dbReference type="InterPro" id="IPR036640">
    <property type="entry name" value="ABC1_TM_sf"/>
</dbReference>
<dbReference type="GO" id="GO:0015833">
    <property type="term" value="P:peptide transport"/>
    <property type="evidence" value="ECO:0007669"/>
    <property type="project" value="InterPro"/>
</dbReference>
<evidence type="ECO:0000256" key="1">
    <source>
        <dbReference type="ARBA" id="ARBA00004651"/>
    </source>
</evidence>
<dbReference type="GO" id="GO:0008408">
    <property type="term" value="F:3'-5' exonuclease activity"/>
    <property type="evidence" value="ECO:0007669"/>
    <property type="project" value="InterPro"/>
</dbReference>
<dbReference type="InterPro" id="IPR027417">
    <property type="entry name" value="P-loop_NTPase"/>
</dbReference>
<dbReference type="InterPro" id="IPR051086">
    <property type="entry name" value="RNase_D-like"/>
</dbReference>
<dbReference type="EMBL" id="LJQU01000242">
    <property type="protein sequence ID" value="KPX95448.1"/>
    <property type="molecule type" value="Genomic_DNA"/>
</dbReference>
<evidence type="ECO:0000256" key="7">
    <source>
        <dbReference type="SAM" id="Phobius"/>
    </source>
</evidence>
<dbReference type="CDD" id="cd03228">
    <property type="entry name" value="ABCC_MRP_Like"/>
    <property type="match status" value="1"/>
</dbReference>
<dbReference type="PATRIC" id="fig|34065.5.peg.6375"/>
<dbReference type="InterPro" id="IPR005898">
    <property type="entry name" value="Cyc_pep_transpt_SyrD/YojI"/>
</dbReference>
<evidence type="ECO:0000313" key="11">
    <source>
        <dbReference type="Proteomes" id="UP000050420"/>
    </source>
</evidence>
<dbReference type="InterPro" id="IPR003439">
    <property type="entry name" value="ABC_transporter-like_ATP-bd"/>
</dbReference>
<feature type="domain" description="ABC transporter" evidence="8">
    <location>
        <begin position="436"/>
        <end position="658"/>
    </location>
</feature>
<dbReference type="SUPFAM" id="SSF52540">
    <property type="entry name" value="P-loop containing nucleoside triphosphate hydrolases"/>
    <property type="match status" value="1"/>
</dbReference>
<dbReference type="SUPFAM" id="SSF53098">
    <property type="entry name" value="Ribonuclease H-like"/>
    <property type="match status" value="1"/>
</dbReference>
<dbReference type="AlphaFoldDB" id="A0A0P9ZWW6"/>
<evidence type="ECO:0000256" key="2">
    <source>
        <dbReference type="ARBA" id="ARBA00022692"/>
    </source>
</evidence>
<keyword evidence="3" id="KW-0547">Nucleotide-binding</keyword>
<dbReference type="InterPro" id="IPR012337">
    <property type="entry name" value="RNaseH-like_sf"/>
</dbReference>
<dbReference type="FunFam" id="3.40.50.300:FF:001035">
    <property type="entry name" value="ABC transporter ATP-binding protein YojI"/>
    <property type="match status" value="1"/>
</dbReference>
<dbReference type="GO" id="GO:0003676">
    <property type="term" value="F:nucleic acid binding"/>
    <property type="evidence" value="ECO:0007669"/>
    <property type="project" value="InterPro"/>
</dbReference>
<keyword evidence="6 7" id="KW-0472">Membrane</keyword>
<dbReference type="PANTHER" id="PTHR47649">
    <property type="entry name" value="RIBONUCLEASE D"/>
    <property type="match status" value="1"/>
</dbReference>
<dbReference type="Pfam" id="PF00005">
    <property type="entry name" value="ABC_tran"/>
    <property type="match status" value="1"/>
</dbReference>
<feature type="transmembrane region" description="Helical" evidence="7">
    <location>
        <begin position="257"/>
        <end position="275"/>
    </location>
</feature>
<protein>
    <submittedName>
        <fullName evidence="10">Pyoverdine ABC transporter, ATP-binding/permease protein</fullName>
    </submittedName>
</protein>
<dbReference type="GO" id="GO:0140359">
    <property type="term" value="F:ABC-type transporter activity"/>
    <property type="evidence" value="ECO:0007669"/>
    <property type="project" value="InterPro"/>
</dbReference>
<dbReference type="CDD" id="cd06142">
    <property type="entry name" value="RNaseD_exo"/>
    <property type="match status" value="1"/>
</dbReference>
<evidence type="ECO:0000256" key="3">
    <source>
        <dbReference type="ARBA" id="ARBA00022741"/>
    </source>
</evidence>
<dbReference type="PROSITE" id="PS50893">
    <property type="entry name" value="ABC_TRANSPORTER_2"/>
    <property type="match status" value="1"/>
</dbReference>
<dbReference type="SUPFAM" id="SSF90123">
    <property type="entry name" value="ABC transporter transmembrane region"/>
    <property type="match status" value="1"/>
</dbReference>
<dbReference type="SMART" id="SM00474">
    <property type="entry name" value="35EXOc"/>
    <property type="match status" value="1"/>
</dbReference>
<evidence type="ECO:0000259" key="8">
    <source>
        <dbReference type="PROSITE" id="PS50893"/>
    </source>
</evidence>
<dbReference type="GO" id="GO:0006139">
    <property type="term" value="P:nucleobase-containing compound metabolic process"/>
    <property type="evidence" value="ECO:0007669"/>
    <property type="project" value="InterPro"/>
</dbReference>
<sequence>MAIDIHWIRDDDSLARHCAEWQLLPFVALDTEFMRVDTFYPIAALLQIGDGQSAWLIDPLLINDWQPLSALLENPDVIKVVHACSEDLEVLLRLTGSLPVPLFDTQLAAAYLNLGFSMGYSRLVQEVLNIDLPKGETRSDWLQRPLSETQISYAAEDAVHLAELFAILRPRLSDDKYAWLLDDGAELVANLRRELAAKVLVAPIEQLERYRSHRLIPVLLNDVNTISTFALSVAPMVISFTVTLGCLTYLALLSWQILALTVLTVVLGTGAQYLAHAYGMRSILAARNSEDELQKHYQALSAGAKELRIQRKRRQHMLDEKIHGATEHICRSNIRAANIFVSAETFGSMLFFAVIGIAIAFQAMWPTTEKTVLGGFVLVMLYMKGPLERLITALPGISRAQIAMRRIAELSWKFSNPEPHLLVSDRPNSLANMQTLELHNLRYDYPPVEGSDAFHLGPVDLSIKQGDIVFIVGENGCGKTTLIKLLLGLYTPQQGEIRLNGQTVTPENLDDYRQLFTTIFADYYLFDEPLQGQAALPQDAGKYLERLDIAHKVSIKDGAFTTTDLSTGQRKRLALINAWLDERQVLVFDEWAADQDPAFRRVFYTELLPELKQQGKTIIVISHDDRYFYIADQLVRMQTGQIQVEQVQNDTYDKTIPA</sequence>
<dbReference type="GO" id="GO:0005886">
    <property type="term" value="C:plasma membrane"/>
    <property type="evidence" value="ECO:0007669"/>
    <property type="project" value="UniProtKB-SubCell"/>
</dbReference>
<evidence type="ECO:0000313" key="10">
    <source>
        <dbReference type="EMBL" id="KPX95448.1"/>
    </source>
</evidence>
<dbReference type="Pfam" id="PF01612">
    <property type="entry name" value="DNA_pol_A_exo1"/>
    <property type="match status" value="1"/>
</dbReference>
<dbReference type="GO" id="GO:1904680">
    <property type="term" value="F:peptide transmembrane transporter activity"/>
    <property type="evidence" value="ECO:0007669"/>
    <property type="project" value="InterPro"/>
</dbReference>
<keyword evidence="2 7" id="KW-0812">Transmembrane</keyword>
<dbReference type="NCBIfam" id="TIGR01194">
    <property type="entry name" value="cyc_pep_trnsptr"/>
    <property type="match status" value="1"/>
</dbReference>
<dbReference type="InterPro" id="IPR002562">
    <property type="entry name" value="3'-5'_exonuclease_dom"/>
</dbReference>
<feature type="transmembrane region" description="Helical" evidence="7">
    <location>
        <begin position="229"/>
        <end position="251"/>
    </location>
</feature>
<dbReference type="PROSITE" id="PS50929">
    <property type="entry name" value="ABC_TM1F"/>
    <property type="match status" value="1"/>
</dbReference>
<comment type="subcellular location">
    <subcellularLocation>
        <location evidence="1">Cell membrane</location>
        <topology evidence="1">Multi-pass membrane protein</topology>
    </subcellularLocation>
</comment>
<accession>A0A0P9ZWW6</accession>
<name>A0A0P9ZWW6_PSEA0</name>
<keyword evidence="5 7" id="KW-1133">Transmembrane helix</keyword>
<dbReference type="Gene3D" id="3.30.420.10">
    <property type="entry name" value="Ribonuclease H-like superfamily/Ribonuclease H"/>
    <property type="match status" value="1"/>
</dbReference>
<feature type="transmembrane region" description="Helical" evidence="7">
    <location>
        <begin position="339"/>
        <end position="365"/>
    </location>
</feature>
<evidence type="ECO:0000256" key="6">
    <source>
        <dbReference type="ARBA" id="ARBA00023136"/>
    </source>
</evidence>
<keyword evidence="4 10" id="KW-0067">ATP-binding</keyword>
<proteinExistence type="predicted"/>
<gene>
    <name evidence="10" type="ORF">ALO63_04368</name>
</gene>
<dbReference type="GO" id="GO:0016887">
    <property type="term" value="F:ATP hydrolysis activity"/>
    <property type="evidence" value="ECO:0007669"/>
    <property type="project" value="InterPro"/>
</dbReference>